<keyword evidence="3" id="KW-1185">Reference proteome</keyword>
<dbReference type="AlphaFoldDB" id="A0A822ZDJ0"/>
<name>A0A822ZDJ0_NELNU</name>
<dbReference type="Proteomes" id="UP000607653">
    <property type="component" value="Unassembled WGS sequence"/>
</dbReference>
<sequence>MSSTTQTNQTFSSQTHLGPGMDKASLGNLKWKQRWQLSKPFSLSPSSTAGQRPCFFLHIGGLGGKRTL</sequence>
<reference evidence="2 3" key="1">
    <citation type="journal article" date="2020" name="Mol. Biol. Evol.">
        <title>Distinct Expression and Methylation Patterns for Genes with Different Fates following a Single Whole-Genome Duplication in Flowering Plants.</title>
        <authorList>
            <person name="Shi T."/>
            <person name="Rahmani R.S."/>
            <person name="Gugger P.F."/>
            <person name="Wang M."/>
            <person name="Li H."/>
            <person name="Zhang Y."/>
            <person name="Li Z."/>
            <person name="Wang Q."/>
            <person name="Van de Peer Y."/>
            <person name="Marchal K."/>
            <person name="Chen J."/>
        </authorList>
    </citation>
    <scope>NUCLEOTIDE SEQUENCE [LARGE SCALE GENOMIC DNA]</scope>
    <source>
        <tissue evidence="2">Leaf</tissue>
    </source>
</reference>
<evidence type="ECO:0000313" key="3">
    <source>
        <dbReference type="Proteomes" id="UP000607653"/>
    </source>
</evidence>
<feature type="region of interest" description="Disordered" evidence="1">
    <location>
        <begin position="1"/>
        <end position="25"/>
    </location>
</feature>
<gene>
    <name evidence="2" type="ORF">HUJ06_016074</name>
</gene>
<comment type="caution">
    <text evidence="2">The sequence shown here is derived from an EMBL/GenBank/DDBJ whole genome shotgun (WGS) entry which is preliminary data.</text>
</comment>
<organism evidence="2 3">
    <name type="scientific">Nelumbo nucifera</name>
    <name type="common">Sacred lotus</name>
    <dbReference type="NCBI Taxonomy" id="4432"/>
    <lineage>
        <taxon>Eukaryota</taxon>
        <taxon>Viridiplantae</taxon>
        <taxon>Streptophyta</taxon>
        <taxon>Embryophyta</taxon>
        <taxon>Tracheophyta</taxon>
        <taxon>Spermatophyta</taxon>
        <taxon>Magnoliopsida</taxon>
        <taxon>Proteales</taxon>
        <taxon>Nelumbonaceae</taxon>
        <taxon>Nelumbo</taxon>
    </lineage>
</organism>
<dbReference type="EMBL" id="DUZY01000005">
    <property type="protein sequence ID" value="DAD41751.1"/>
    <property type="molecule type" value="Genomic_DNA"/>
</dbReference>
<accession>A0A822ZDJ0</accession>
<proteinExistence type="predicted"/>
<feature type="compositionally biased region" description="Low complexity" evidence="1">
    <location>
        <begin position="1"/>
        <end position="15"/>
    </location>
</feature>
<evidence type="ECO:0000256" key="1">
    <source>
        <dbReference type="SAM" id="MobiDB-lite"/>
    </source>
</evidence>
<evidence type="ECO:0000313" key="2">
    <source>
        <dbReference type="EMBL" id="DAD41751.1"/>
    </source>
</evidence>
<protein>
    <submittedName>
        <fullName evidence="2">Uncharacterized protein</fullName>
    </submittedName>
</protein>